<dbReference type="Proteomes" id="UP001172083">
    <property type="component" value="Unassembled WGS sequence"/>
</dbReference>
<keyword evidence="3" id="KW-1185">Reference proteome</keyword>
<name>A0ABT8L2H2_9BACT</name>
<feature type="transmembrane region" description="Helical" evidence="1">
    <location>
        <begin position="36"/>
        <end position="54"/>
    </location>
</feature>
<evidence type="ECO:0000256" key="1">
    <source>
        <dbReference type="SAM" id="Phobius"/>
    </source>
</evidence>
<organism evidence="2 3">
    <name type="scientific">Agaribacillus aureus</name>
    <dbReference type="NCBI Taxonomy" id="3051825"/>
    <lineage>
        <taxon>Bacteria</taxon>
        <taxon>Pseudomonadati</taxon>
        <taxon>Bacteroidota</taxon>
        <taxon>Cytophagia</taxon>
        <taxon>Cytophagales</taxon>
        <taxon>Splendidivirgaceae</taxon>
        <taxon>Agaribacillus</taxon>
    </lineage>
</organism>
<feature type="transmembrane region" description="Helical" evidence="1">
    <location>
        <begin position="7"/>
        <end position="24"/>
    </location>
</feature>
<comment type="caution">
    <text evidence="2">The sequence shown here is derived from an EMBL/GenBank/DDBJ whole genome shotgun (WGS) entry which is preliminary data.</text>
</comment>
<reference evidence="2" key="1">
    <citation type="submission" date="2023-06" db="EMBL/GenBank/DDBJ databases">
        <title>Genomic of Agaribacillus aureum.</title>
        <authorList>
            <person name="Wang G."/>
        </authorList>
    </citation>
    <scope>NUCLEOTIDE SEQUENCE</scope>
    <source>
        <strain evidence="2">BMA12</strain>
    </source>
</reference>
<feature type="transmembrane region" description="Helical" evidence="1">
    <location>
        <begin position="59"/>
        <end position="80"/>
    </location>
</feature>
<gene>
    <name evidence="2" type="ORF">QQ020_07570</name>
</gene>
<evidence type="ECO:0000313" key="3">
    <source>
        <dbReference type="Proteomes" id="UP001172083"/>
    </source>
</evidence>
<keyword evidence="1" id="KW-0812">Transmembrane</keyword>
<dbReference type="RefSeq" id="WP_346757231.1">
    <property type="nucleotide sequence ID" value="NZ_JAUJEB010000001.1"/>
</dbReference>
<protein>
    <submittedName>
        <fullName evidence="2">Uncharacterized protein</fullName>
    </submittedName>
</protein>
<keyword evidence="1" id="KW-1133">Transmembrane helix</keyword>
<keyword evidence="1" id="KW-0472">Membrane</keyword>
<sequence length="149" mass="17193">MYKELKYRNITYLSALFLIFGLFLDFSDSRSQSVSNLFFGLVGLNTVVFACLWLKKKILLVGLIFYLLAFNFELLFSPVIPGSGTLTPGPFAFMFKLDVLALLFILVGLWDSYREDKYFKKKLRITIVPVLTIVIVFTILFQVFVRLYG</sequence>
<dbReference type="EMBL" id="JAUJEB010000001">
    <property type="protein sequence ID" value="MDN5211904.1"/>
    <property type="molecule type" value="Genomic_DNA"/>
</dbReference>
<evidence type="ECO:0000313" key="2">
    <source>
        <dbReference type="EMBL" id="MDN5211904.1"/>
    </source>
</evidence>
<accession>A0ABT8L2H2</accession>
<feature type="transmembrane region" description="Helical" evidence="1">
    <location>
        <begin position="92"/>
        <end position="113"/>
    </location>
</feature>
<feature type="transmembrane region" description="Helical" evidence="1">
    <location>
        <begin position="125"/>
        <end position="145"/>
    </location>
</feature>
<proteinExistence type="predicted"/>